<evidence type="ECO:0000256" key="2">
    <source>
        <dbReference type="SAM" id="MobiDB-lite"/>
    </source>
</evidence>
<dbReference type="Pfam" id="PF19776">
    <property type="entry name" value="DUF6262"/>
    <property type="match status" value="1"/>
</dbReference>
<evidence type="ECO:0000313" key="4">
    <source>
        <dbReference type="Proteomes" id="UP000218160"/>
    </source>
</evidence>
<name>A0A291BB57_9GAMM</name>
<geneLocation type="plasmid" evidence="4">
    <name>pcc2</name>
</geneLocation>
<sequence length="128" mass="14441">MAHKRNTSGLKSNAGKKKKEALKKTDEAIKRLIKKKEVINFNTVAEEAGVSKAWLYKESDIAERIKRIRDQSSDKKAVAVKASTKRSDSSKDALISTLKAKVRELETENSELKKQLEVVYGKFRNSSM</sequence>
<accession>A0A291BB57</accession>
<dbReference type="AlphaFoldDB" id="A0A291BB57"/>
<reference evidence="4" key="1">
    <citation type="submission" date="2017-04" db="EMBL/GenBank/DDBJ databases">
        <title>Genome evolution of the luminous symbionts of deep sea anglerfish.</title>
        <authorList>
            <person name="Hendry T.A."/>
        </authorList>
    </citation>
    <scope>NUCLEOTIDE SEQUENCE [LARGE SCALE GENOMIC DNA]</scope>
    <source>
        <plasmid evidence="4">pcc2</plasmid>
    </source>
</reference>
<dbReference type="Proteomes" id="UP000218160">
    <property type="component" value="Plasmid pCC2"/>
</dbReference>
<dbReference type="InterPro" id="IPR046229">
    <property type="entry name" value="TnpC-like"/>
</dbReference>
<organism evidence="3 4">
    <name type="scientific">Candidatus Enterovibrio altilux</name>
    <dbReference type="NCBI Taxonomy" id="1927128"/>
    <lineage>
        <taxon>Bacteria</taxon>
        <taxon>Pseudomonadati</taxon>
        <taxon>Pseudomonadota</taxon>
        <taxon>Gammaproteobacteria</taxon>
        <taxon>Vibrionales</taxon>
        <taxon>Vibrionaceae</taxon>
        <taxon>Enterovibrio</taxon>
    </lineage>
</organism>
<feature type="coiled-coil region" evidence="1">
    <location>
        <begin position="95"/>
        <end position="122"/>
    </location>
</feature>
<dbReference type="EMBL" id="CP020662">
    <property type="protein sequence ID" value="ATF10211.1"/>
    <property type="molecule type" value="Genomic_DNA"/>
</dbReference>
<evidence type="ECO:0000313" key="3">
    <source>
        <dbReference type="EMBL" id="ATF10211.1"/>
    </source>
</evidence>
<protein>
    <submittedName>
        <fullName evidence="3">Mobile element protein</fullName>
    </submittedName>
</protein>
<keyword evidence="4" id="KW-1185">Reference proteome</keyword>
<evidence type="ECO:0000256" key="1">
    <source>
        <dbReference type="SAM" id="Coils"/>
    </source>
</evidence>
<keyword evidence="3" id="KW-0614">Plasmid</keyword>
<keyword evidence="1" id="KW-0175">Coiled coil</keyword>
<proteinExistence type="predicted"/>
<dbReference type="RefSeq" id="WP_096619682.1">
    <property type="nucleotide sequence ID" value="NZ_CP020662.1"/>
</dbReference>
<feature type="region of interest" description="Disordered" evidence="2">
    <location>
        <begin position="1"/>
        <end position="22"/>
    </location>
</feature>
<dbReference type="KEGG" id="elux:BTN50_1783"/>
<gene>
    <name evidence="3" type="ORF">BTN50_1783</name>
</gene>